<organism evidence="1 2">
    <name type="scientific">Aspergillus turcosus</name>
    <dbReference type="NCBI Taxonomy" id="1245748"/>
    <lineage>
        <taxon>Eukaryota</taxon>
        <taxon>Fungi</taxon>
        <taxon>Dikarya</taxon>
        <taxon>Ascomycota</taxon>
        <taxon>Pezizomycotina</taxon>
        <taxon>Eurotiomycetes</taxon>
        <taxon>Eurotiomycetidae</taxon>
        <taxon>Eurotiales</taxon>
        <taxon>Aspergillaceae</taxon>
        <taxon>Aspergillus</taxon>
        <taxon>Aspergillus subgen. Fumigati</taxon>
    </lineage>
</organism>
<name>A0A3R7IDH1_9EURO</name>
<accession>A0A3R7IDH1</accession>
<evidence type="ECO:0000313" key="2">
    <source>
        <dbReference type="Proteomes" id="UP000215289"/>
    </source>
</evidence>
<dbReference type="STRING" id="1245748.A0A3R7IDH1"/>
<proteinExistence type="predicted"/>
<reference evidence="1 2" key="1">
    <citation type="submission" date="2018-08" db="EMBL/GenBank/DDBJ databases">
        <title>Draft genome sequences of two Aspergillus turcosus clinical strains isolated from bronchoalveolar lavage fluid: one azole-susceptible and the other azole-resistant.</title>
        <authorList>
            <person name="Parent-Michaud M."/>
            <person name="Dufresne P.J."/>
            <person name="Fournier E."/>
            <person name="Martineau C."/>
            <person name="Moreira S."/>
            <person name="Perkins V."/>
            <person name="De Repentigny L."/>
            <person name="Dufresne S.F."/>
        </authorList>
    </citation>
    <scope>NUCLEOTIDE SEQUENCE [LARGE SCALE GENOMIC DNA]</scope>
    <source>
        <strain evidence="1">HMR AF 1038</strain>
    </source>
</reference>
<dbReference type="OrthoDB" id="4524525at2759"/>
<dbReference type="AlphaFoldDB" id="A0A3R7IDH1"/>
<sequence>MGINRRYRSSVFKVKVDPFLCCVICGAEIPLYELGEVFKEREDWERLVMKDRKKSVIVPAEELEQTDFLKYPHAWSFFVRAILDDPKTSQMSLSGISHGSSLRPWELPIPRDPKRAFIKNLALDENHWNADFHMANLFGRDKNREAGERIGYPIHPHCWLLLERFVGHDLIMLNLHAFVRAVKEFWKRNKKHWGIFLDHVSVDGVWYKNGTPCTHWLKEPRACTSAEDCDHLAMLAMQEEFREWHTPGSPFRIPDIQRLITQNIHPQKDNSGQGQCGIQSPVVCLPLDIAVMVVDLIYETQPHCQQRIDDIRNLLEAFRWRLPNTYWQARCNTEILFELDDLIKAGTAVNWSGLCLGIEELLVDDNWYCNSGLENRARTLKLLNGIKEGFLRRLNKGVGQ</sequence>
<comment type="caution">
    <text evidence="1">The sequence shown here is derived from an EMBL/GenBank/DDBJ whole genome shotgun (WGS) entry which is preliminary data.</text>
</comment>
<evidence type="ECO:0000313" key="1">
    <source>
        <dbReference type="EMBL" id="RLL95926.1"/>
    </source>
</evidence>
<dbReference type="EMBL" id="NIDN02000131">
    <property type="protein sequence ID" value="RLL95926.1"/>
    <property type="molecule type" value="Genomic_DNA"/>
</dbReference>
<protein>
    <submittedName>
        <fullName evidence="1">Uncharacterized protein</fullName>
    </submittedName>
</protein>
<gene>
    <name evidence="1" type="ORF">CFD26_100431</name>
</gene>
<dbReference type="Proteomes" id="UP000215289">
    <property type="component" value="Unassembled WGS sequence"/>
</dbReference>
<keyword evidence="2" id="KW-1185">Reference proteome</keyword>